<organism evidence="2 3">
    <name type="scientific">Rhizoctonia solani</name>
    <dbReference type="NCBI Taxonomy" id="456999"/>
    <lineage>
        <taxon>Eukaryota</taxon>
        <taxon>Fungi</taxon>
        <taxon>Dikarya</taxon>
        <taxon>Basidiomycota</taxon>
        <taxon>Agaricomycotina</taxon>
        <taxon>Agaricomycetes</taxon>
        <taxon>Cantharellales</taxon>
        <taxon>Ceratobasidiaceae</taxon>
        <taxon>Rhizoctonia</taxon>
    </lineage>
</organism>
<protein>
    <submittedName>
        <fullName evidence="2">BTB/POZ domain</fullName>
    </submittedName>
</protein>
<dbReference type="EMBL" id="JACYCC010000037">
    <property type="protein sequence ID" value="KAF8680268.1"/>
    <property type="molecule type" value="Genomic_DNA"/>
</dbReference>
<dbReference type="Proteomes" id="UP000650582">
    <property type="component" value="Unassembled WGS sequence"/>
</dbReference>
<evidence type="ECO:0000313" key="3">
    <source>
        <dbReference type="Proteomes" id="UP000650582"/>
    </source>
</evidence>
<reference evidence="2" key="1">
    <citation type="submission" date="2020-09" db="EMBL/GenBank/DDBJ databases">
        <title>Comparative genome analyses of four rice-infecting Rhizoctonia solani isolates reveal extensive enrichment of homogalacturonan modification genes.</title>
        <authorList>
            <person name="Lee D.-Y."/>
            <person name="Jeon J."/>
            <person name="Kim K.-T."/>
            <person name="Cheong K."/>
            <person name="Song H."/>
            <person name="Choi G."/>
            <person name="Ko J."/>
            <person name="Opiyo S.O."/>
            <person name="Zuo S."/>
            <person name="Madhav S."/>
            <person name="Lee Y.-H."/>
            <person name="Wang G.-L."/>
        </authorList>
    </citation>
    <scope>NUCLEOTIDE SEQUENCE</scope>
    <source>
        <strain evidence="2">AG1-IA YN-7</strain>
    </source>
</reference>
<comment type="caution">
    <text evidence="2">The sequence shown here is derived from an EMBL/GenBank/DDBJ whole genome shotgun (WGS) entry which is preliminary data.</text>
</comment>
<accession>A0A8H7HA77</accession>
<gene>
    <name evidence="2" type="ORF">RHS04_04074</name>
</gene>
<feature type="region of interest" description="Disordered" evidence="1">
    <location>
        <begin position="1"/>
        <end position="34"/>
    </location>
</feature>
<name>A0A8H7HA77_9AGAM</name>
<evidence type="ECO:0000313" key="2">
    <source>
        <dbReference type="EMBL" id="KAF8680268.1"/>
    </source>
</evidence>
<feature type="compositionally biased region" description="Polar residues" evidence="1">
    <location>
        <begin position="1"/>
        <end position="19"/>
    </location>
</feature>
<sequence>MDSPTSTTGISDSSFSLGSKETAREVTKLTTSDNSEHEVIDMGHGDVDLQMLQNTGQYEFAGPGSMIKLDRDERGVEDMKNTFKILYASVIDGPVHFESPVYISALRISTAYDFPKLRNYAMQELEKANLSAIKRIQIAREFGLTSWEVPAYSELSKRETALTEEEAQILGFSAFAIIARAREEESLKRGKVLGKQELKDEIKHGHERVRRRRDQERVKKMVELKAKMKA</sequence>
<proteinExistence type="predicted"/>
<dbReference type="AlphaFoldDB" id="A0A8H7HA77"/>
<evidence type="ECO:0000256" key="1">
    <source>
        <dbReference type="SAM" id="MobiDB-lite"/>
    </source>
</evidence>